<gene>
    <name evidence="2" type="ORF">SAMN05660420_03040</name>
</gene>
<dbReference type="AlphaFoldDB" id="A0A1H4DQ43"/>
<evidence type="ECO:0000313" key="3">
    <source>
        <dbReference type="Proteomes" id="UP000199409"/>
    </source>
</evidence>
<protein>
    <submittedName>
        <fullName evidence="2">PfaD family protein</fullName>
    </submittedName>
</protein>
<name>A0A1H4DQ43_9BACT</name>
<dbReference type="InterPro" id="IPR049489">
    <property type="entry name" value="FabD-like_helical_ins"/>
</dbReference>
<dbReference type="InterPro" id="IPR014179">
    <property type="entry name" value="PfaD-like_TIM-barrel"/>
</dbReference>
<reference evidence="2 3" key="1">
    <citation type="submission" date="2016-10" db="EMBL/GenBank/DDBJ databases">
        <authorList>
            <person name="de Groot N.N."/>
        </authorList>
    </citation>
    <scope>NUCLEOTIDE SEQUENCE [LARGE SCALE GENOMIC DNA]</scope>
    <source>
        <strain evidence="2 3">DSM 7343</strain>
    </source>
</reference>
<dbReference type="SUPFAM" id="SSF51412">
    <property type="entry name" value="Inosine monophosphate dehydrogenase (IMPDH)"/>
    <property type="match status" value="1"/>
</dbReference>
<feature type="domain" description="[Acyl-carrier-protein] S-malonyltransferase-like inserted helical" evidence="1">
    <location>
        <begin position="390"/>
        <end position="469"/>
    </location>
</feature>
<organism evidence="2 3">
    <name type="scientific">Desulfuromusa kysingii</name>
    <dbReference type="NCBI Taxonomy" id="37625"/>
    <lineage>
        <taxon>Bacteria</taxon>
        <taxon>Pseudomonadati</taxon>
        <taxon>Thermodesulfobacteriota</taxon>
        <taxon>Desulfuromonadia</taxon>
        <taxon>Desulfuromonadales</taxon>
        <taxon>Geopsychrobacteraceae</taxon>
        <taxon>Desulfuromusa</taxon>
    </lineage>
</organism>
<evidence type="ECO:0000259" key="1">
    <source>
        <dbReference type="Pfam" id="PF21607"/>
    </source>
</evidence>
<dbReference type="EMBL" id="FNQN01000011">
    <property type="protein sequence ID" value="SEA74656.1"/>
    <property type="molecule type" value="Genomic_DNA"/>
</dbReference>
<dbReference type="CDD" id="cd04742">
    <property type="entry name" value="NPD_FabD"/>
    <property type="match status" value="1"/>
</dbReference>
<dbReference type="InterPro" id="IPR013785">
    <property type="entry name" value="Aldolase_TIM"/>
</dbReference>
<dbReference type="STRING" id="37625.SAMN05660420_03040"/>
<accession>A0A1H4DQ43</accession>
<dbReference type="NCBIfam" id="TIGR02814">
    <property type="entry name" value="pfaD_fam"/>
    <property type="match status" value="1"/>
</dbReference>
<dbReference type="PANTHER" id="PTHR32332">
    <property type="entry name" value="2-NITROPROPANE DIOXYGENASE"/>
    <property type="match status" value="1"/>
</dbReference>
<proteinExistence type="predicted"/>
<dbReference type="Gene3D" id="3.20.20.70">
    <property type="entry name" value="Aldolase class I"/>
    <property type="match status" value="2"/>
</dbReference>
<keyword evidence="3" id="KW-1185">Reference proteome</keyword>
<dbReference type="Proteomes" id="UP000199409">
    <property type="component" value="Unassembled WGS sequence"/>
</dbReference>
<dbReference type="Pfam" id="PF21607">
    <property type="entry name" value="FabD_helical_ins"/>
    <property type="match status" value="1"/>
</dbReference>
<dbReference type="PANTHER" id="PTHR32332:SF20">
    <property type="entry name" value="2-NITROPROPANE DIOXYGENASE-LIKE PROTEIN"/>
    <property type="match status" value="1"/>
</dbReference>
<sequence>MRGTTKGVPLLGTFQPDNVGPMNITDVLTQLRHIQKPLYVVNGVAGDDISLQSGVISSDADHFQPGRHFSGMVLPCPLESLGDPSFCSDHKINLPYVGGSMAKGISSVPMVQAFGRAGMLGFFGAAGLGLETVEKAIETLSQSGFPHGFNLIHSPAEPELEKALVELYLRRDVHLIEASAFLSLTLPIVRYRTHGIYRNQQGEVITPNRVIAKISREEVAARFFAPPPQKYLRQLVEAGHLTVDQAEMAGEIPVAQDITVEADSGGHTDNRPALSLFPTILNQKVRFQEQYRYRQKLRVGLGGGISTPASAAAAFSMGAAYLVTGSVNQACIESGTCDEVRQLLAETRQADITMAPSGDMFEMGVKVQVIKRGTMFSIRAQKLYDLYRAHNSIDELPAAEREKLENTFFRSPLEEIWQQTRSYFLVRDPRQVEKAESDPKYKMALVFRWYLGQSPVWANSGDSSRKIDYQIWCGPSMGAFNEWTRGSFLEDVSQREVVSVGYNILFGAAVLTRVNQLKPQYRQFQFDSSMLIPMKIEEIEEFLS</sequence>
<evidence type="ECO:0000313" key="2">
    <source>
        <dbReference type="EMBL" id="SEA74656.1"/>
    </source>
</evidence>